<dbReference type="CDD" id="cd02004">
    <property type="entry name" value="TPP_BZL_OCoD_HPCL"/>
    <property type="match status" value="1"/>
</dbReference>
<dbReference type="Pfam" id="PF02776">
    <property type="entry name" value="TPP_enzyme_N"/>
    <property type="match status" value="1"/>
</dbReference>
<dbReference type="PANTHER" id="PTHR18968">
    <property type="entry name" value="THIAMINE PYROPHOSPHATE ENZYMES"/>
    <property type="match status" value="1"/>
</dbReference>
<dbReference type="InterPro" id="IPR012000">
    <property type="entry name" value="Thiamin_PyroP_enz_cen_dom"/>
</dbReference>
<evidence type="ECO:0000313" key="11">
    <source>
        <dbReference type="Proteomes" id="UP000515733"/>
    </source>
</evidence>
<dbReference type="Proteomes" id="UP000515733">
    <property type="component" value="Chromosome"/>
</dbReference>
<dbReference type="FunFam" id="3.40.50.970:FF:000007">
    <property type="entry name" value="Acetolactate synthase"/>
    <property type="match status" value="1"/>
</dbReference>
<keyword evidence="11" id="KW-1185">Reference proteome</keyword>
<dbReference type="RefSeq" id="WP_145769349.1">
    <property type="nucleotide sequence ID" value="NZ_LR778301.1"/>
</dbReference>
<dbReference type="CDD" id="cd07035">
    <property type="entry name" value="TPP_PYR_POX_like"/>
    <property type="match status" value="1"/>
</dbReference>
<dbReference type="GO" id="GO:0003984">
    <property type="term" value="F:acetolactate synthase activity"/>
    <property type="evidence" value="ECO:0007669"/>
    <property type="project" value="TreeGrafter"/>
</dbReference>
<dbReference type="GO" id="GO:0050660">
    <property type="term" value="F:flavin adenine dinucleotide binding"/>
    <property type="evidence" value="ECO:0007669"/>
    <property type="project" value="TreeGrafter"/>
</dbReference>
<comment type="cofactor">
    <cofactor evidence="1">
        <name>Mg(2+)</name>
        <dbReference type="ChEBI" id="CHEBI:18420"/>
    </cofactor>
</comment>
<dbReference type="InterPro" id="IPR029035">
    <property type="entry name" value="DHS-like_NAD/FAD-binding_dom"/>
</dbReference>
<dbReference type="Pfam" id="PF00205">
    <property type="entry name" value="TPP_enzyme_M"/>
    <property type="match status" value="1"/>
</dbReference>
<accession>A0A6S6YD22</accession>
<dbReference type="GO" id="GO:0016829">
    <property type="term" value="F:lyase activity"/>
    <property type="evidence" value="ECO:0007669"/>
    <property type="project" value="UniProtKB-KW"/>
</dbReference>
<evidence type="ECO:0000259" key="7">
    <source>
        <dbReference type="Pfam" id="PF00205"/>
    </source>
</evidence>
<protein>
    <submittedName>
        <fullName evidence="10">Benzaldehyde lyase</fullName>
    </submittedName>
</protein>
<evidence type="ECO:0000256" key="4">
    <source>
        <dbReference type="ARBA" id="ARBA00022723"/>
    </source>
</evidence>
<organism evidence="10 11">
    <name type="scientific">Denitratisoma oestradiolicum</name>
    <dbReference type="NCBI Taxonomy" id="311182"/>
    <lineage>
        <taxon>Bacteria</taxon>
        <taxon>Pseudomonadati</taxon>
        <taxon>Pseudomonadota</taxon>
        <taxon>Betaproteobacteria</taxon>
        <taxon>Nitrosomonadales</taxon>
        <taxon>Sterolibacteriaceae</taxon>
        <taxon>Denitratisoma</taxon>
    </lineage>
</organism>
<dbReference type="PANTHER" id="PTHR18968:SF166">
    <property type="entry name" value="2-HYDROXYACYL-COA LYASE 2"/>
    <property type="match status" value="1"/>
</dbReference>
<dbReference type="AlphaFoldDB" id="A0A6S6YD22"/>
<dbReference type="Gene3D" id="3.40.50.1220">
    <property type="entry name" value="TPP-binding domain"/>
    <property type="match status" value="1"/>
</dbReference>
<evidence type="ECO:0000256" key="3">
    <source>
        <dbReference type="ARBA" id="ARBA00007812"/>
    </source>
</evidence>
<proteinExistence type="inferred from homology"/>
<comment type="similarity">
    <text evidence="3 6">Belongs to the TPP enzyme family.</text>
</comment>
<dbReference type="KEGG" id="doe:DENOEST_3452"/>
<dbReference type="GO" id="GO:0000287">
    <property type="term" value="F:magnesium ion binding"/>
    <property type="evidence" value="ECO:0007669"/>
    <property type="project" value="InterPro"/>
</dbReference>
<feature type="domain" description="Thiamine pyrophosphate enzyme TPP-binding" evidence="8">
    <location>
        <begin position="395"/>
        <end position="543"/>
    </location>
</feature>
<evidence type="ECO:0000259" key="8">
    <source>
        <dbReference type="Pfam" id="PF02775"/>
    </source>
</evidence>
<dbReference type="OrthoDB" id="2254214at2"/>
<evidence type="ECO:0000256" key="5">
    <source>
        <dbReference type="ARBA" id="ARBA00023052"/>
    </source>
</evidence>
<keyword evidence="4" id="KW-0479">Metal-binding</keyword>
<dbReference type="GO" id="GO:0009097">
    <property type="term" value="P:isoleucine biosynthetic process"/>
    <property type="evidence" value="ECO:0007669"/>
    <property type="project" value="TreeGrafter"/>
</dbReference>
<feature type="domain" description="Thiamine pyrophosphate enzyme N-terminal TPP-binding" evidence="9">
    <location>
        <begin position="9"/>
        <end position="125"/>
    </location>
</feature>
<keyword evidence="5 6" id="KW-0786">Thiamine pyrophosphate</keyword>
<reference evidence="10 11" key="1">
    <citation type="submission" date="2020-03" db="EMBL/GenBank/DDBJ databases">
        <authorList>
            <consortium name="Genoscope - CEA"/>
            <person name="William W."/>
        </authorList>
    </citation>
    <scope>NUCLEOTIDE SEQUENCE [LARGE SCALE GENOMIC DNA]</scope>
    <source>
        <strain evidence="11">DSM 16959</strain>
    </source>
</reference>
<dbReference type="GO" id="GO:0009099">
    <property type="term" value="P:L-valine biosynthetic process"/>
    <property type="evidence" value="ECO:0007669"/>
    <property type="project" value="TreeGrafter"/>
</dbReference>
<dbReference type="InterPro" id="IPR011766">
    <property type="entry name" value="TPP_enzyme_TPP-bd"/>
</dbReference>
<name>A0A6S6YD22_9PROT</name>
<dbReference type="SUPFAM" id="SSF52518">
    <property type="entry name" value="Thiamin diphosphate-binding fold (THDP-binding)"/>
    <property type="match status" value="2"/>
</dbReference>
<comment type="cofactor">
    <cofactor evidence="2">
        <name>thiamine diphosphate</name>
        <dbReference type="ChEBI" id="CHEBI:58937"/>
    </cofactor>
</comment>
<sequence length="579" mass="61405">MTSNIHRPDGGELLARTLKAAGVEEIFALHGGHLESFWQGCVRHGLRLTDFRHESSAGHAADAYARTTGRLGVCVVTSGPGFTNVITAITNAYLDGVPVLFIVGSPPLRDVETNPLQGGIDQVAIATPTTKWAHRVTHTERIPELAAQAIRTCLNGRPGPVLLDVPIDVLHIPVDEARVRPATGLNVRTAPAPSPVDVSAIIDMLKAAQRPAIFVGNGIRFAKAEGELQRFAEAAGIPVFCGGHGYGALPYDHPLWGKDLALLGALGMMGQPGLDALLVVGARLGLFTGGRSEAIVPSGTPIAQVDLHPAELGRLREVKIPVLADARETFRALADTAQSVDWPDWSTWAATSTAIKSMTGAMFGPAQAEQSPLHPYHAMETVAAAMPRDAIYVLDGGETSAWSHMALKADASCQIIGAGYHGCLGVGPGMAIGAQIAHPDKRVVQITGDGAMGFHIQEFDTQVRKQLPVVTIIFNNQLWGMSAHGQDLIYGRAQRVIADLPGTRYADIALAFGCHAERVERLADLAPALARALAAGKPACVEVMIDPEVMHPTMPAMVGADNPGPNEIMIPYYDNIVMD</sequence>
<feature type="domain" description="Thiamine pyrophosphate enzyme central" evidence="7">
    <location>
        <begin position="199"/>
        <end position="333"/>
    </location>
</feature>
<dbReference type="Pfam" id="PF02775">
    <property type="entry name" value="TPP_enzyme_C"/>
    <property type="match status" value="1"/>
</dbReference>
<dbReference type="SUPFAM" id="SSF52467">
    <property type="entry name" value="DHS-like NAD/FAD-binding domain"/>
    <property type="match status" value="1"/>
</dbReference>
<dbReference type="GO" id="GO:0005948">
    <property type="term" value="C:acetolactate synthase complex"/>
    <property type="evidence" value="ECO:0007669"/>
    <property type="project" value="TreeGrafter"/>
</dbReference>
<dbReference type="EMBL" id="LR778301">
    <property type="protein sequence ID" value="CAB1370606.1"/>
    <property type="molecule type" value="Genomic_DNA"/>
</dbReference>
<dbReference type="Gene3D" id="3.40.50.970">
    <property type="match status" value="2"/>
</dbReference>
<dbReference type="InterPro" id="IPR029061">
    <property type="entry name" value="THDP-binding"/>
</dbReference>
<evidence type="ECO:0000259" key="9">
    <source>
        <dbReference type="Pfam" id="PF02776"/>
    </source>
</evidence>
<evidence type="ECO:0000256" key="2">
    <source>
        <dbReference type="ARBA" id="ARBA00001964"/>
    </source>
</evidence>
<dbReference type="InterPro" id="IPR045229">
    <property type="entry name" value="TPP_enz"/>
</dbReference>
<dbReference type="InterPro" id="IPR012001">
    <property type="entry name" value="Thiamin_PyroP_enz_TPP-bd_dom"/>
</dbReference>
<evidence type="ECO:0000313" key="10">
    <source>
        <dbReference type="EMBL" id="CAB1370606.1"/>
    </source>
</evidence>
<dbReference type="InterPro" id="IPR000399">
    <property type="entry name" value="TPP-bd_CS"/>
</dbReference>
<dbReference type="PROSITE" id="PS00187">
    <property type="entry name" value="TPP_ENZYMES"/>
    <property type="match status" value="1"/>
</dbReference>
<evidence type="ECO:0000256" key="6">
    <source>
        <dbReference type="RuleBase" id="RU362132"/>
    </source>
</evidence>
<keyword evidence="10" id="KW-0456">Lyase</keyword>
<dbReference type="GO" id="GO:0030976">
    <property type="term" value="F:thiamine pyrophosphate binding"/>
    <property type="evidence" value="ECO:0007669"/>
    <property type="project" value="InterPro"/>
</dbReference>
<evidence type="ECO:0000256" key="1">
    <source>
        <dbReference type="ARBA" id="ARBA00001946"/>
    </source>
</evidence>
<gene>
    <name evidence="10" type="ORF">DENOEST_3452</name>
</gene>